<dbReference type="RefSeq" id="WP_203712135.1">
    <property type="nucleotide sequence ID" value="NZ_BONE01000012.1"/>
</dbReference>
<dbReference type="InterPro" id="IPR001633">
    <property type="entry name" value="EAL_dom"/>
</dbReference>
<organism evidence="2 3">
    <name type="scientific">Asanoa siamensis</name>
    <dbReference type="NCBI Taxonomy" id="926357"/>
    <lineage>
        <taxon>Bacteria</taxon>
        <taxon>Bacillati</taxon>
        <taxon>Actinomycetota</taxon>
        <taxon>Actinomycetes</taxon>
        <taxon>Micromonosporales</taxon>
        <taxon>Micromonosporaceae</taxon>
        <taxon>Asanoa</taxon>
    </lineage>
</organism>
<proteinExistence type="predicted"/>
<dbReference type="SUPFAM" id="SSF141868">
    <property type="entry name" value="EAL domain-like"/>
    <property type="match status" value="1"/>
</dbReference>
<dbReference type="Gene3D" id="3.20.20.450">
    <property type="entry name" value="EAL domain"/>
    <property type="match status" value="1"/>
</dbReference>
<evidence type="ECO:0000313" key="3">
    <source>
        <dbReference type="Proteomes" id="UP000604117"/>
    </source>
</evidence>
<evidence type="ECO:0000313" key="2">
    <source>
        <dbReference type="EMBL" id="GIF72589.1"/>
    </source>
</evidence>
<accession>A0ABQ4CMS2</accession>
<dbReference type="InterPro" id="IPR050706">
    <property type="entry name" value="Cyclic-di-GMP_PDE-like"/>
</dbReference>
<evidence type="ECO:0000259" key="1">
    <source>
        <dbReference type="PROSITE" id="PS50883"/>
    </source>
</evidence>
<gene>
    <name evidence="2" type="ORF">Asi02nite_21070</name>
</gene>
<dbReference type="Proteomes" id="UP000604117">
    <property type="component" value="Unassembled WGS sequence"/>
</dbReference>
<name>A0ABQ4CMS2_9ACTN</name>
<keyword evidence="3" id="KW-1185">Reference proteome</keyword>
<protein>
    <recommendedName>
        <fullName evidence="1">EAL domain-containing protein</fullName>
    </recommendedName>
</protein>
<dbReference type="Pfam" id="PF00563">
    <property type="entry name" value="EAL"/>
    <property type="match status" value="1"/>
</dbReference>
<comment type="caution">
    <text evidence="2">The sequence shown here is derived from an EMBL/GenBank/DDBJ whole genome shotgun (WGS) entry which is preliminary data.</text>
</comment>
<reference evidence="2 3" key="1">
    <citation type="submission" date="2021-01" db="EMBL/GenBank/DDBJ databases">
        <title>Whole genome shotgun sequence of Asanoa siamensis NBRC 107932.</title>
        <authorList>
            <person name="Komaki H."/>
            <person name="Tamura T."/>
        </authorList>
    </citation>
    <scope>NUCLEOTIDE SEQUENCE [LARGE SCALE GENOMIC DNA]</scope>
    <source>
        <strain evidence="2 3">NBRC 107932</strain>
    </source>
</reference>
<sequence>MAFDVDLPFDAEFDDILRERRIETVFQPVVSLEDRRPVGYEAFARGPEGRFRSPAALFAAAAEVGRSVELDELCARLATTAFRRARMPGLALFVNLNPDTISATGSDDGVAPAYADLMSESDVVMEITEKAVTRRPAGLLDAVLQARRKTARIALDDIGVDPASLAAMPLINPDVIKLDRTIIQSASPDSHVINAVLEDARKRGAQIVAEGVETDEHVEVARSLGATLGQGWLFGRPGPLPTTIHLSDQRLARVAPRAVAKATPYDVLARTEPVERVTEAQLAALCAAVENEAATAPAPAILVVNVGDLRYLRDDSLLGHIFVASRGIEVFLLGYGVPFTPGGRVRGIPLDARDPLRDERATLLVGSHYGSGVFARRHRGGADFDAGTSHEWDRVVEATLPLVSRMKNEIDARAARVEDGTKVRLTPYVETQER</sequence>
<dbReference type="PANTHER" id="PTHR33121">
    <property type="entry name" value="CYCLIC DI-GMP PHOSPHODIESTERASE PDEF"/>
    <property type="match status" value="1"/>
</dbReference>
<dbReference type="InterPro" id="IPR035919">
    <property type="entry name" value="EAL_sf"/>
</dbReference>
<feature type="domain" description="EAL" evidence="1">
    <location>
        <begin position="6"/>
        <end position="251"/>
    </location>
</feature>
<dbReference type="PROSITE" id="PS50883">
    <property type="entry name" value="EAL"/>
    <property type="match status" value="1"/>
</dbReference>
<dbReference type="CDD" id="cd01948">
    <property type="entry name" value="EAL"/>
    <property type="match status" value="1"/>
</dbReference>
<dbReference type="PANTHER" id="PTHR33121:SF76">
    <property type="entry name" value="SIGNALING PROTEIN"/>
    <property type="match status" value="1"/>
</dbReference>
<dbReference type="SMART" id="SM00052">
    <property type="entry name" value="EAL"/>
    <property type="match status" value="1"/>
</dbReference>
<dbReference type="EMBL" id="BONE01000012">
    <property type="protein sequence ID" value="GIF72589.1"/>
    <property type="molecule type" value="Genomic_DNA"/>
</dbReference>